<keyword evidence="3" id="KW-1185">Reference proteome</keyword>
<dbReference type="GO" id="GO:0006355">
    <property type="term" value="P:regulation of DNA-templated transcription"/>
    <property type="evidence" value="ECO:0007669"/>
    <property type="project" value="InterPro"/>
</dbReference>
<comment type="caution">
    <text evidence="2">The sequence shown here is derived from an EMBL/GenBank/DDBJ whole genome shotgun (WGS) entry which is preliminary data.</text>
</comment>
<dbReference type="OrthoDB" id="2427086at2"/>
<dbReference type="PROSITE" id="PS50937">
    <property type="entry name" value="HTH_MERR_2"/>
    <property type="match status" value="1"/>
</dbReference>
<dbReference type="GO" id="GO:0003677">
    <property type="term" value="F:DNA binding"/>
    <property type="evidence" value="ECO:0007669"/>
    <property type="project" value="InterPro"/>
</dbReference>
<keyword evidence="2" id="KW-0418">Kinase</keyword>
<keyword evidence="2" id="KW-0808">Transferase</keyword>
<name>A0A1J6W2G3_9BACI</name>
<dbReference type="Pfam" id="PF23648">
    <property type="entry name" value="DUF7147"/>
    <property type="match status" value="1"/>
</dbReference>
<sequence>MIQRFIELGEGLSDIYELLEMARYNKERVQHLMAFHTIVKNRPVTSLGVVMKPTAEGKFQAIYFCREGVPNPNIMENKRFSLFEQTADELDKTIIQLDVKPSSFFPEKDLYYQHLIAILRLNHYISPLQ</sequence>
<proteinExistence type="predicted"/>
<dbReference type="GO" id="GO:0016301">
    <property type="term" value="F:kinase activity"/>
    <property type="evidence" value="ECO:0007669"/>
    <property type="project" value="UniProtKB-KW"/>
</dbReference>
<reference evidence="2 3" key="1">
    <citation type="submission" date="2016-09" db="EMBL/GenBank/DDBJ databases">
        <title>Bacillus aquimaris SAMM genome sequence reveals colonization and biosurfactant production capacities.</title>
        <authorList>
            <person name="Waghmode S.R."/>
            <person name="Suryavanshi M.V."/>
        </authorList>
    </citation>
    <scope>NUCLEOTIDE SEQUENCE [LARGE SCALE GENOMIC DNA]</scope>
    <source>
        <strain evidence="2 3">SAMM</strain>
    </source>
</reference>
<dbReference type="RefSeq" id="WP_071617983.1">
    <property type="nucleotide sequence ID" value="NZ_MINN01000074.1"/>
</dbReference>
<evidence type="ECO:0000259" key="1">
    <source>
        <dbReference type="PROSITE" id="PS50937"/>
    </source>
</evidence>
<accession>A0A1J6W2G3</accession>
<dbReference type="InterPro" id="IPR055571">
    <property type="entry name" value="DUF7147"/>
</dbReference>
<dbReference type="InterPro" id="IPR000551">
    <property type="entry name" value="MerR-type_HTH_dom"/>
</dbReference>
<evidence type="ECO:0000313" key="2">
    <source>
        <dbReference type="EMBL" id="OIU72334.1"/>
    </source>
</evidence>
<organism evidence="2 3">
    <name type="scientific">Rossellomorea aquimaris</name>
    <dbReference type="NCBI Taxonomy" id="189382"/>
    <lineage>
        <taxon>Bacteria</taxon>
        <taxon>Bacillati</taxon>
        <taxon>Bacillota</taxon>
        <taxon>Bacilli</taxon>
        <taxon>Bacillales</taxon>
        <taxon>Bacillaceae</taxon>
        <taxon>Rossellomorea</taxon>
    </lineage>
</organism>
<gene>
    <name evidence="2" type="ORF">BHE18_06820</name>
</gene>
<dbReference type="EMBL" id="MINN01000074">
    <property type="protein sequence ID" value="OIU72334.1"/>
    <property type="molecule type" value="Genomic_DNA"/>
</dbReference>
<evidence type="ECO:0000313" key="3">
    <source>
        <dbReference type="Proteomes" id="UP000182062"/>
    </source>
</evidence>
<protein>
    <submittedName>
        <fullName evidence="2">Methylthioribose kinase</fullName>
    </submittedName>
</protein>
<dbReference type="AlphaFoldDB" id="A0A1J6W2G3"/>
<feature type="domain" description="HTH merR-type" evidence="1">
    <location>
        <begin position="1"/>
        <end position="21"/>
    </location>
</feature>
<dbReference type="Proteomes" id="UP000182062">
    <property type="component" value="Unassembled WGS sequence"/>
</dbReference>